<name>A0A2S0URZ5_9RHOB</name>
<dbReference type="Proteomes" id="UP000244496">
    <property type="component" value="Plasmid unnamed1"/>
</dbReference>
<evidence type="ECO:0000313" key="1">
    <source>
        <dbReference type="EMBL" id="AWB50581.1"/>
    </source>
</evidence>
<protein>
    <recommendedName>
        <fullName evidence="3">7-cyano-7-deazaguanine synthase (Queuosine biosynthesis)</fullName>
    </recommendedName>
</protein>
<reference evidence="1 2" key="1">
    <citation type="submission" date="2018-04" db="EMBL/GenBank/DDBJ databases">
        <title>Genome sequencing of Gemmobacter.</title>
        <authorList>
            <person name="Yi H."/>
            <person name="Baek M.-G."/>
        </authorList>
    </citation>
    <scope>NUCLEOTIDE SEQUENCE [LARGE SCALE GENOMIC DNA]</scope>
    <source>
        <strain evidence="1 2">HYN0069</strain>
        <plasmid evidence="2">Plasmid unnamed1</plasmid>
    </source>
</reference>
<evidence type="ECO:0000313" key="2">
    <source>
        <dbReference type="Proteomes" id="UP000244496"/>
    </source>
</evidence>
<accession>A0A2S0URZ5</accession>
<proteinExistence type="predicted"/>
<dbReference type="KEGG" id="geh:HYN69_18430"/>
<gene>
    <name evidence="1" type="ORF">HYN69_18430</name>
</gene>
<dbReference type="OrthoDB" id="5413327at2"/>
<dbReference type="AlphaFoldDB" id="A0A2S0URZ5"/>
<keyword evidence="1" id="KW-0614">Plasmid</keyword>
<evidence type="ECO:0008006" key="3">
    <source>
        <dbReference type="Google" id="ProtNLM"/>
    </source>
</evidence>
<dbReference type="RefSeq" id="WP_108437386.1">
    <property type="nucleotide sequence ID" value="NZ_CP028919.1"/>
</dbReference>
<dbReference type="EMBL" id="CP028919">
    <property type="protein sequence ID" value="AWB50581.1"/>
    <property type="molecule type" value="Genomic_DNA"/>
</dbReference>
<geneLocation type="plasmid" evidence="1">
    <name>unnamed1</name>
</geneLocation>
<organism evidence="1 2">
    <name type="scientific">Paragemmobacter aquarius</name>
    <dbReference type="NCBI Taxonomy" id="2169400"/>
    <lineage>
        <taxon>Bacteria</taxon>
        <taxon>Pseudomonadati</taxon>
        <taxon>Pseudomonadota</taxon>
        <taxon>Alphaproteobacteria</taxon>
        <taxon>Rhodobacterales</taxon>
        <taxon>Paracoccaceae</taxon>
        <taxon>Paragemmobacter</taxon>
    </lineage>
</organism>
<keyword evidence="2" id="KW-1185">Reference proteome</keyword>
<sequence>MNPPLSLEYSQARSDPRRVEVIVRAGDCPAQTLWFQSDSLPLRANGDALVCLGLSPAQEVAAPLRIGNPVSQELAAKAPAIRDMLSGWYPGLSRVPLEFRGEPAPREKTGPRGTGLFFSAGVDSAYSLHSAFGTVDLLITLVGADVPVQETARADRLRNSVRTIAAGHGLQSVIIETNLRQISDRMIGWVEYHGAALAAVAHMLDDRIDRVLVPSSADEASWLRPWGTHPGLDPLWGNDRLTIEHHAMIPRFSKIAAILQDPLLMAHLRVCDYADHNCGQCPDCAFMLDALSVLNGFDRAPTYNRQDHRRGRLVVDGYGTRSDMRDMQQAARADPRHAALAAEIDHATLRFERQRRLATVTGFDTLLRRFKRLKRRLRYRKAAMINLR</sequence>